<keyword evidence="4" id="KW-1185">Reference proteome</keyword>
<comment type="caution">
    <text evidence="3">The sequence shown here is derived from an EMBL/GenBank/DDBJ whole genome shotgun (WGS) entry which is preliminary data.</text>
</comment>
<dbReference type="InterPro" id="IPR032675">
    <property type="entry name" value="LRR_dom_sf"/>
</dbReference>
<evidence type="ECO:0000256" key="2">
    <source>
        <dbReference type="ARBA" id="ARBA00022737"/>
    </source>
</evidence>
<organism evidence="3 4">
    <name type="scientific">Porphyromonas miyakawae</name>
    <dbReference type="NCBI Taxonomy" id="3137470"/>
    <lineage>
        <taxon>Bacteria</taxon>
        <taxon>Pseudomonadati</taxon>
        <taxon>Bacteroidota</taxon>
        <taxon>Bacteroidia</taxon>
        <taxon>Bacteroidales</taxon>
        <taxon>Porphyromonadaceae</taxon>
        <taxon>Porphyromonas</taxon>
    </lineage>
</organism>
<dbReference type="EMBL" id="BAAFSF010000004">
    <property type="protein sequence ID" value="GAB1252493.1"/>
    <property type="molecule type" value="Genomic_DNA"/>
</dbReference>
<reference evidence="3 4" key="1">
    <citation type="journal article" date="2025" name="Int. J. Syst. Evol. Microbiol.">
        <title>Desulfovibrio falkowii sp. nov., Porphyromonas miyakawae sp. nov., Mediterraneibacter flintii sp. nov. and Owariibacterium komagatae gen. nov., sp. nov., isolated from human faeces.</title>
        <authorList>
            <person name="Hamaguchi T."/>
            <person name="Ohara M."/>
            <person name="Hisatomi A."/>
            <person name="Sekiguchi K."/>
            <person name="Takeda J.I."/>
            <person name="Ueyama J."/>
            <person name="Ito M."/>
            <person name="Nishiwaki H."/>
            <person name="Ogi T."/>
            <person name="Hirayama M."/>
            <person name="Ohkuma M."/>
            <person name="Sakamoto M."/>
            <person name="Ohno K."/>
        </authorList>
    </citation>
    <scope>NUCLEOTIDE SEQUENCE [LARGE SCALE GENOMIC DNA]</scope>
    <source>
        <strain evidence="3 4">13CB11C</strain>
    </source>
</reference>
<keyword evidence="2" id="KW-0677">Repeat</keyword>
<dbReference type="Proteomes" id="UP001628220">
    <property type="component" value="Unassembled WGS sequence"/>
</dbReference>
<dbReference type="SUPFAM" id="SSF52058">
    <property type="entry name" value="L domain-like"/>
    <property type="match status" value="2"/>
</dbReference>
<proteinExistence type="predicted"/>
<evidence type="ECO:0000313" key="3">
    <source>
        <dbReference type="EMBL" id="GAB1252493.1"/>
    </source>
</evidence>
<dbReference type="PANTHER" id="PTHR47566:SF1">
    <property type="entry name" value="PROTEIN NUD1"/>
    <property type="match status" value="1"/>
</dbReference>
<dbReference type="PROSITE" id="PS51257">
    <property type="entry name" value="PROKAR_LIPOPROTEIN"/>
    <property type="match status" value="1"/>
</dbReference>
<dbReference type="PANTHER" id="PTHR47566">
    <property type="match status" value="1"/>
</dbReference>
<dbReference type="InterPro" id="IPR052574">
    <property type="entry name" value="CDIRP"/>
</dbReference>
<name>A0ABQ0E4C8_9PORP</name>
<sequence>MLMDRKFNILDVTHILSLCAGALVACLLFLVPVSTLSAQQTNALIELTTNRSDAVSIKIAATQAETRITLQRGSWTQTETVGTAVKELLIEGSGSKIEIIGSVSALTCTAGRITSCVANQEQTRHPLKKLILSQNEIASFSVGSFPELTALSLQACGLEHIDLSAGSKLTNINLNDNKLQELDLSGCPLLTRVQFANNKLDACTLDQIYATLPTLSAPASKANLINAKSDDTNEAKTSNTSIAVDKNWRPQIPGDGSGCLPAQITLETRQRTEQIYYLRLAESGPVSFEIDWGDGHLQHYAMTQETSGARLEVKGTPLGDKLTFFGDWTHFEANGAGATAINTSHAPNLMALYLRRNNLTELDLSNNPKLLKLYLRGNQLSSINLESTPLLEELYIRENNLKSIDLSRVPALQELALSHNPLKAPIDLSHTPRLVKLYLGGLELNQLDLSNCPELYQLEAERNRLERIDISHCRKIGIIKIAHNNFDASSLTELYQSLPKPERKVDWTNLTIEGNPGASTSYTDIAIAHGWRVDVAGDGSGALALPPHLLLETKRGYYDKINLKMQSQRPLQVWGATLTENGEYQLYASKVLIVGEIEELDVAKSDLVKLTTLHAPSLEKLDCSENHLESLDVNPFKALKTLLCFRNKMTRLTLTDCRNLEWLNCTDNVLTELNLTGLSRLKILFCTFNKLTILSTEGLIGLTLLDCGSNRIKSLDLSKAPAIRELDCSNNKVLDDLSLQGCQSLASLDCSGNALTHLSLEGLTKLEQLRCYRNRLTELDFSSSPRLEAVALDCNKIGEQAMDRLLQTLPQKSPTQRPAAEIRVLDLKNPSEANVCSQSSADKARKKNWLVMAFNGERDIPYEGTPSGIEKISSKCAENLLFYPTITDGIVYLSDRARQMMALTPLDIYSLSGAHVLRIASTSGCQEIDLSTLPLGTYLLALGGYTAIITLQ</sequence>
<evidence type="ECO:0000256" key="1">
    <source>
        <dbReference type="ARBA" id="ARBA00022614"/>
    </source>
</evidence>
<dbReference type="Gene3D" id="3.80.10.10">
    <property type="entry name" value="Ribonuclease Inhibitor"/>
    <property type="match status" value="3"/>
</dbReference>
<keyword evidence="1" id="KW-0433">Leucine-rich repeat</keyword>
<evidence type="ECO:0008006" key="5">
    <source>
        <dbReference type="Google" id="ProtNLM"/>
    </source>
</evidence>
<protein>
    <recommendedName>
        <fullName evidence="5">Leucine Rich Repeat protein</fullName>
    </recommendedName>
</protein>
<gene>
    <name evidence="3" type="ORF">Tsumi_15990</name>
</gene>
<accession>A0ABQ0E4C8</accession>
<evidence type="ECO:0000313" key="4">
    <source>
        <dbReference type="Proteomes" id="UP001628220"/>
    </source>
</evidence>